<name>A0A074ZQP8_OPIVI</name>
<protein>
    <submittedName>
        <fullName evidence="2">Uncharacterized protein</fullName>
    </submittedName>
</protein>
<dbReference type="GeneID" id="20327477"/>
<feature type="non-terminal residue" evidence="2">
    <location>
        <position position="264"/>
    </location>
</feature>
<dbReference type="OrthoDB" id="9988752at2759"/>
<reference evidence="2 3" key="1">
    <citation type="submission" date="2013-11" db="EMBL/GenBank/DDBJ databases">
        <title>Opisthorchis viverrini - life in the bile duct.</title>
        <authorList>
            <person name="Young N.D."/>
            <person name="Nagarajan N."/>
            <person name="Lin S.J."/>
            <person name="Korhonen P.K."/>
            <person name="Jex A.R."/>
            <person name="Hall R.S."/>
            <person name="Safavi-Hemami H."/>
            <person name="Kaewkong W."/>
            <person name="Bertrand D."/>
            <person name="Gao S."/>
            <person name="Seet Q."/>
            <person name="Wongkham S."/>
            <person name="Teh B.T."/>
            <person name="Wongkham C."/>
            <person name="Intapan P.M."/>
            <person name="Maleewong W."/>
            <person name="Yang X."/>
            <person name="Hu M."/>
            <person name="Wang Z."/>
            <person name="Hofmann A."/>
            <person name="Sternberg P.W."/>
            <person name="Tan P."/>
            <person name="Wang J."/>
            <person name="Gasser R.B."/>
        </authorList>
    </citation>
    <scope>NUCLEOTIDE SEQUENCE [LARGE SCALE GENOMIC DNA]</scope>
</reference>
<keyword evidence="3" id="KW-1185">Reference proteome</keyword>
<proteinExistence type="predicted"/>
<gene>
    <name evidence="2" type="ORF">T265_13310</name>
</gene>
<dbReference type="EMBL" id="KL596673">
    <property type="protein sequence ID" value="KER29718.1"/>
    <property type="molecule type" value="Genomic_DNA"/>
</dbReference>
<dbReference type="Proteomes" id="UP000054324">
    <property type="component" value="Unassembled WGS sequence"/>
</dbReference>
<dbReference type="RefSeq" id="XP_009166565.1">
    <property type="nucleotide sequence ID" value="XM_009168301.1"/>
</dbReference>
<organism evidence="2 3">
    <name type="scientific">Opisthorchis viverrini</name>
    <name type="common">Southeast Asian liver fluke</name>
    <dbReference type="NCBI Taxonomy" id="6198"/>
    <lineage>
        <taxon>Eukaryota</taxon>
        <taxon>Metazoa</taxon>
        <taxon>Spiralia</taxon>
        <taxon>Lophotrochozoa</taxon>
        <taxon>Platyhelminthes</taxon>
        <taxon>Trematoda</taxon>
        <taxon>Digenea</taxon>
        <taxon>Opisthorchiida</taxon>
        <taxon>Opisthorchiata</taxon>
        <taxon>Opisthorchiidae</taxon>
        <taxon>Opisthorchis</taxon>
    </lineage>
</organism>
<accession>A0A074ZQP8</accession>
<dbReference type="AlphaFoldDB" id="A0A074ZQP8"/>
<dbReference type="CTD" id="20327477"/>
<evidence type="ECO:0000313" key="2">
    <source>
        <dbReference type="EMBL" id="KER29718.1"/>
    </source>
</evidence>
<evidence type="ECO:0000256" key="1">
    <source>
        <dbReference type="SAM" id="MobiDB-lite"/>
    </source>
</evidence>
<feature type="region of interest" description="Disordered" evidence="1">
    <location>
        <begin position="1"/>
        <end position="23"/>
    </location>
</feature>
<evidence type="ECO:0000313" key="3">
    <source>
        <dbReference type="Proteomes" id="UP000054324"/>
    </source>
</evidence>
<feature type="compositionally biased region" description="Polar residues" evidence="1">
    <location>
        <begin position="10"/>
        <end position="23"/>
    </location>
</feature>
<dbReference type="KEGG" id="ovi:T265_13310"/>
<sequence length="264" mass="30258">MKETSHKVSENSSTAQDLRSPRVSVNQIARNQRTTLNWKQIWYAQSPGFRQPYVLLKIKLHKISEYALICNLTCFFFERLTWNPAESLACDVLRQSSSAVHIQCPCRDLNPGRTSDMRGAQVTTTPPTHSNLFTHERCDWCARPIERRSSNCPGCEDRLTCQSPLPSQTLFRFGATSNSVSMWTHTVWLNGSLRCANRHTTVKSSLFVCYLNPNWTVFEKYTHLQINLVFTRDSTESLVCDIPQLNVLHTGCTMVPIYAMFFIL</sequence>